<keyword evidence="3" id="KW-0804">Transcription</keyword>
<evidence type="ECO:0000259" key="5">
    <source>
        <dbReference type="PROSITE" id="PS50977"/>
    </source>
</evidence>
<accession>A0ABV8U324</accession>
<evidence type="ECO:0000256" key="3">
    <source>
        <dbReference type="ARBA" id="ARBA00023163"/>
    </source>
</evidence>
<dbReference type="Gene3D" id="1.10.10.60">
    <property type="entry name" value="Homeodomain-like"/>
    <property type="match status" value="1"/>
</dbReference>
<reference evidence="7" key="1">
    <citation type="journal article" date="2019" name="Int. J. Syst. Evol. Microbiol.">
        <title>The Global Catalogue of Microorganisms (GCM) 10K type strain sequencing project: providing services to taxonomists for standard genome sequencing and annotation.</title>
        <authorList>
            <consortium name="The Broad Institute Genomics Platform"/>
            <consortium name="The Broad Institute Genome Sequencing Center for Infectious Disease"/>
            <person name="Wu L."/>
            <person name="Ma J."/>
        </authorList>
    </citation>
    <scope>NUCLEOTIDE SEQUENCE [LARGE SCALE GENOMIC DNA]</scope>
    <source>
        <strain evidence="7">IBRC-M 10908</strain>
    </source>
</reference>
<dbReference type="InterPro" id="IPR036271">
    <property type="entry name" value="Tet_transcr_reg_TetR-rel_C_sf"/>
</dbReference>
<protein>
    <submittedName>
        <fullName evidence="6">TetR/AcrR family transcriptional regulator</fullName>
    </submittedName>
</protein>
<dbReference type="InterPro" id="IPR001647">
    <property type="entry name" value="HTH_TetR"/>
</dbReference>
<dbReference type="InterPro" id="IPR009057">
    <property type="entry name" value="Homeodomain-like_sf"/>
</dbReference>
<name>A0ABV8U324_9ACTN</name>
<dbReference type="InterPro" id="IPR011075">
    <property type="entry name" value="TetR_C"/>
</dbReference>
<feature type="domain" description="HTH tetR-type" evidence="5">
    <location>
        <begin position="6"/>
        <end position="66"/>
    </location>
</feature>
<evidence type="ECO:0000256" key="1">
    <source>
        <dbReference type="ARBA" id="ARBA00023015"/>
    </source>
</evidence>
<proteinExistence type="predicted"/>
<keyword evidence="1" id="KW-0805">Transcription regulation</keyword>
<keyword evidence="2 4" id="KW-0238">DNA-binding</keyword>
<dbReference type="EMBL" id="JBHSDK010000028">
    <property type="protein sequence ID" value="MFC4337180.1"/>
    <property type="molecule type" value="Genomic_DNA"/>
</dbReference>
<dbReference type="Pfam" id="PF16925">
    <property type="entry name" value="TetR_C_13"/>
    <property type="match status" value="1"/>
</dbReference>
<evidence type="ECO:0000256" key="4">
    <source>
        <dbReference type="PROSITE-ProRule" id="PRU00335"/>
    </source>
</evidence>
<organism evidence="6 7">
    <name type="scientific">Salininema proteolyticum</name>
    <dbReference type="NCBI Taxonomy" id="1607685"/>
    <lineage>
        <taxon>Bacteria</taxon>
        <taxon>Bacillati</taxon>
        <taxon>Actinomycetota</taxon>
        <taxon>Actinomycetes</taxon>
        <taxon>Glycomycetales</taxon>
        <taxon>Glycomycetaceae</taxon>
        <taxon>Salininema</taxon>
    </lineage>
</organism>
<dbReference type="Gene3D" id="1.10.357.10">
    <property type="entry name" value="Tetracycline Repressor, domain 2"/>
    <property type="match status" value="1"/>
</dbReference>
<evidence type="ECO:0000313" key="6">
    <source>
        <dbReference type="EMBL" id="MFC4337180.1"/>
    </source>
</evidence>
<dbReference type="Pfam" id="PF00440">
    <property type="entry name" value="TetR_N"/>
    <property type="match status" value="1"/>
</dbReference>
<dbReference type="RefSeq" id="WP_380623885.1">
    <property type="nucleotide sequence ID" value="NZ_JBHSDK010000028.1"/>
</dbReference>
<keyword evidence="7" id="KW-1185">Reference proteome</keyword>
<dbReference type="PANTHER" id="PTHR47506:SF1">
    <property type="entry name" value="HTH-TYPE TRANSCRIPTIONAL REGULATOR YJDC"/>
    <property type="match status" value="1"/>
</dbReference>
<sequence>MARPKEFDEERAVRSAMRTFIELGYEATSTQDLVEATGLGRSSIYNTFKSKHELFTRALEHYMRLRTDNIVAVLDEPRPLRGRLRALLEQAAAPPDGDPTGCLVVHSMIEMAPRHPDVAAALRRDYDRRHAALKAAIEAGKASGEIDSDRDADSAAHFVIAAVSGTIVAQRGGADPSVLEGIADNALRVL</sequence>
<dbReference type="PANTHER" id="PTHR47506">
    <property type="entry name" value="TRANSCRIPTIONAL REGULATORY PROTEIN"/>
    <property type="match status" value="1"/>
</dbReference>
<evidence type="ECO:0000313" key="7">
    <source>
        <dbReference type="Proteomes" id="UP001595823"/>
    </source>
</evidence>
<gene>
    <name evidence="6" type="ORF">ACFPET_18420</name>
</gene>
<dbReference type="SUPFAM" id="SSF46689">
    <property type="entry name" value="Homeodomain-like"/>
    <property type="match status" value="1"/>
</dbReference>
<comment type="caution">
    <text evidence="6">The sequence shown here is derived from an EMBL/GenBank/DDBJ whole genome shotgun (WGS) entry which is preliminary data.</text>
</comment>
<dbReference type="PROSITE" id="PS50977">
    <property type="entry name" value="HTH_TETR_2"/>
    <property type="match status" value="1"/>
</dbReference>
<dbReference type="Proteomes" id="UP001595823">
    <property type="component" value="Unassembled WGS sequence"/>
</dbReference>
<dbReference type="SUPFAM" id="SSF48498">
    <property type="entry name" value="Tetracyclin repressor-like, C-terminal domain"/>
    <property type="match status" value="1"/>
</dbReference>
<feature type="DNA-binding region" description="H-T-H motif" evidence="4">
    <location>
        <begin position="29"/>
        <end position="48"/>
    </location>
</feature>
<evidence type="ECO:0000256" key="2">
    <source>
        <dbReference type="ARBA" id="ARBA00023125"/>
    </source>
</evidence>